<keyword evidence="1" id="KW-1185">Reference proteome</keyword>
<protein>
    <submittedName>
        <fullName evidence="2">Uncharacterized protein LOC103509537</fullName>
    </submittedName>
</protein>
<dbReference type="InterPro" id="IPR007884">
    <property type="entry name" value="METL9"/>
</dbReference>
<accession>A0A1S3D1J3</accession>
<dbReference type="PANTHER" id="PTHR12890:SF0">
    <property type="entry name" value="PROTEIN-L-HISTIDINE N-PROS-METHYLTRANSFERASE"/>
    <property type="match status" value="1"/>
</dbReference>
<evidence type="ECO:0000313" key="1">
    <source>
        <dbReference type="Proteomes" id="UP000079169"/>
    </source>
</evidence>
<proteinExistence type="predicted"/>
<dbReference type="PaxDb" id="121845-A0A1S3D1J3"/>
<gene>
    <name evidence="2" type="primary">LOC103509537</name>
</gene>
<sequence>MSMKNDYEEDESNVIEYTESSVEDYFNTYMRLEQKYTMRPRYGIARAIYERSLRDEAIENFDKSTWYTCDTSKLSPELIASFTQLSLDEETQAFLNASSEKSNATFSKKPSTGCYHNFHV</sequence>
<dbReference type="AlphaFoldDB" id="A0A1S3D1J3"/>
<dbReference type="GeneID" id="103509537"/>
<dbReference type="RefSeq" id="XP_008472383.2">
    <property type="nucleotide sequence ID" value="XM_008474161.3"/>
</dbReference>
<organism evidence="1 2">
    <name type="scientific">Diaphorina citri</name>
    <name type="common">Asian citrus psyllid</name>
    <dbReference type="NCBI Taxonomy" id="121845"/>
    <lineage>
        <taxon>Eukaryota</taxon>
        <taxon>Metazoa</taxon>
        <taxon>Ecdysozoa</taxon>
        <taxon>Arthropoda</taxon>
        <taxon>Hexapoda</taxon>
        <taxon>Insecta</taxon>
        <taxon>Pterygota</taxon>
        <taxon>Neoptera</taxon>
        <taxon>Paraneoptera</taxon>
        <taxon>Hemiptera</taxon>
        <taxon>Sternorrhyncha</taxon>
        <taxon>Psylloidea</taxon>
        <taxon>Psyllidae</taxon>
        <taxon>Diaphorininae</taxon>
        <taxon>Diaphorina</taxon>
    </lineage>
</organism>
<reference evidence="2" key="1">
    <citation type="submission" date="2025-08" db="UniProtKB">
        <authorList>
            <consortium name="RefSeq"/>
        </authorList>
    </citation>
    <scope>IDENTIFICATION</scope>
</reference>
<evidence type="ECO:0000313" key="2">
    <source>
        <dbReference type="RefSeq" id="XP_008472383.2"/>
    </source>
</evidence>
<dbReference type="KEGG" id="dci:103509537"/>
<name>A0A1S3D1J3_DIACI</name>
<dbReference type="GO" id="GO:0106370">
    <property type="term" value="F:protein-L-histidine N-pros-methyltransferase activity"/>
    <property type="evidence" value="ECO:0007669"/>
    <property type="project" value="InterPro"/>
</dbReference>
<dbReference type="Proteomes" id="UP000079169">
    <property type="component" value="Unplaced"/>
</dbReference>
<dbReference type="PANTHER" id="PTHR12890">
    <property type="entry name" value="DREV PROTEIN"/>
    <property type="match status" value="1"/>
</dbReference>